<evidence type="ECO:0000313" key="5">
    <source>
        <dbReference type="Proteomes" id="UP001162164"/>
    </source>
</evidence>
<dbReference type="Pfam" id="PF00085">
    <property type="entry name" value="Thioredoxin"/>
    <property type="match status" value="1"/>
</dbReference>
<organism evidence="4 5">
    <name type="scientific">Molorchus minor</name>
    <dbReference type="NCBI Taxonomy" id="1323400"/>
    <lineage>
        <taxon>Eukaryota</taxon>
        <taxon>Metazoa</taxon>
        <taxon>Ecdysozoa</taxon>
        <taxon>Arthropoda</taxon>
        <taxon>Hexapoda</taxon>
        <taxon>Insecta</taxon>
        <taxon>Pterygota</taxon>
        <taxon>Neoptera</taxon>
        <taxon>Endopterygota</taxon>
        <taxon>Coleoptera</taxon>
        <taxon>Polyphaga</taxon>
        <taxon>Cucujiformia</taxon>
        <taxon>Chrysomeloidea</taxon>
        <taxon>Cerambycidae</taxon>
        <taxon>Lamiinae</taxon>
        <taxon>Monochamini</taxon>
        <taxon>Molorchus</taxon>
    </lineage>
</organism>
<evidence type="ECO:0000259" key="3">
    <source>
        <dbReference type="PROSITE" id="PS51352"/>
    </source>
</evidence>
<comment type="caution">
    <text evidence="4">The sequence shown here is derived from an EMBL/GenBank/DDBJ whole genome shotgun (WGS) entry which is preliminary data.</text>
</comment>
<dbReference type="SUPFAM" id="SSF52833">
    <property type="entry name" value="Thioredoxin-like"/>
    <property type="match status" value="1"/>
</dbReference>
<proteinExistence type="predicted"/>
<comment type="subcellular location">
    <subcellularLocation>
        <location evidence="1">Membrane</location>
        <topology evidence="1">Single-pass type I membrane protein</topology>
    </subcellularLocation>
</comment>
<accession>A0ABQ9K0H1</accession>
<dbReference type="Gene3D" id="3.40.30.10">
    <property type="entry name" value="Glutaredoxin"/>
    <property type="match status" value="1"/>
</dbReference>
<dbReference type="CDD" id="cd02962">
    <property type="entry name" value="TMX2"/>
    <property type="match status" value="1"/>
</dbReference>
<dbReference type="PANTHER" id="PTHR45663:SF11">
    <property type="entry name" value="GEO12009P1"/>
    <property type="match status" value="1"/>
</dbReference>
<dbReference type="PANTHER" id="PTHR45663">
    <property type="entry name" value="GEO12009P1"/>
    <property type="match status" value="1"/>
</dbReference>
<reference evidence="4" key="1">
    <citation type="journal article" date="2023" name="Insect Mol. Biol.">
        <title>Genome sequencing provides insights into the evolution of gene families encoding plant cell wall-degrading enzymes in longhorned beetles.</title>
        <authorList>
            <person name="Shin N.R."/>
            <person name="Okamura Y."/>
            <person name="Kirsch R."/>
            <person name="Pauchet Y."/>
        </authorList>
    </citation>
    <scope>NUCLEOTIDE SEQUENCE</scope>
    <source>
        <strain evidence="4">MMC_N1</strain>
    </source>
</reference>
<keyword evidence="2" id="KW-1133">Transmembrane helix</keyword>
<feature type="transmembrane region" description="Helical" evidence="2">
    <location>
        <begin position="116"/>
        <end position="136"/>
    </location>
</feature>
<sequence>MTLVYAVSKSHYEKKKKNLQRNGNTILLIIVIAMRTRKAGSVSMVNYLSSSFIYSKVANLILWFNLDFLMGIVYGIIFILGALVLPEPTYSGPDNVIYFRGLQDLDEELAKNKNTWLVAFYAVWNPACVTFAPIFAKLSCEYNLSNLKFGKVDVGRYPEAGKKYHVDSGSLSRQLPTIILFQEGKEVIRRPMADSKGKLIKFVFSEENIQKGFALNGLYQNCKKSIKKQDR</sequence>
<protein>
    <recommendedName>
        <fullName evidence="3">Thioredoxin domain-containing protein</fullName>
    </recommendedName>
</protein>
<dbReference type="InterPro" id="IPR013766">
    <property type="entry name" value="Thioredoxin_domain"/>
</dbReference>
<keyword evidence="5" id="KW-1185">Reference proteome</keyword>
<dbReference type="Proteomes" id="UP001162164">
    <property type="component" value="Unassembled WGS sequence"/>
</dbReference>
<dbReference type="InterPro" id="IPR036249">
    <property type="entry name" value="Thioredoxin-like_sf"/>
</dbReference>
<gene>
    <name evidence="4" type="ORF">NQ317_017315</name>
</gene>
<dbReference type="EMBL" id="JAPWTJ010000046">
    <property type="protein sequence ID" value="KAJ8984106.1"/>
    <property type="molecule type" value="Genomic_DNA"/>
</dbReference>
<dbReference type="InterPro" id="IPR037463">
    <property type="entry name" value="TMX2_thioredoxin_dom"/>
</dbReference>
<evidence type="ECO:0000256" key="1">
    <source>
        <dbReference type="ARBA" id="ARBA00004479"/>
    </source>
</evidence>
<keyword evidence="2" id="KW-0812">Transmembrane</keyword>
<name>A0ABQ9K0H1_9CUCU</name>
<evidence type="ECO:0000313" key="4">
    <source>
        <dbReference type="EMBL" id="KAJ8984106.1"/>
    </source>
</evidence>
<feature type="domain" description="Thioredoxin" evidence="3">
    <location>
        <begin position="79"/>
        <end position="208"/>
    </location>
</feature>
<keyword evidence="2" id="KW-0472">Membrane</keyword>
<evidence type="ECO:0000256" key="2">
    <source>
        <dbReference type="SAM" id="Phobius"/>
    </source>
</evidence>
<dbReference type="PROSITE" id="PS51352">
    <property type="entry name" value="THIOREDOXIN_2"/>
    <property type="match status" value="1"/>
</dbReference>
<feature type="transmembrane region" description="Helical" evidence="2">
    <location>
        <begin position="60"/>
        <end position="85"/>
    </location>
</feature>